<gene>
    <name evidence="2" type="ORF">RM779_14575</name>
</gene>
<accession>A0ABU2S7I7</accession>
<name>A0ABU2S7I7_9ACTN</name>
<evidence type="ECO:0000313" key="2">
    <source>
        <dbReference type="EMBL" id="MDT0443804.1"/>
    </source>
</evidence>
<proteinExistence type="predicted"/>
<reference evidence="3" key="1">
    <citation type="submission" date="2023-07" db="EMBL/GenBank/DDBJ databases">
        <title>30 novel species of actinomycetes from the DSMZ collection.</title>
        <authorList>
            <person name="Nouioui I."/>
        </authorList>
    </citation>
    <scope>NUCLEOTIDE SEQUENCE [LARGE SCALE GENOMIC DNA]</scope>
    <source>
        <strain evidence="3">DSM 41886</strain>
    </source>
</reference>
<evidence type="ECO:0000313" key="3">
    <source>
        <dbReference type="Proteomes" id="UP001183615"/>
    </source>
</evidence>
<comment type="caution">
    <text evidence="2">The sequence shown here is derived from an EMBL/GenBank/DDBJ whole genome shotgun (WGS) entry which is preliminary data.</text>
</comment>
<dbReference type="Proteomes" id="UP001183615">
    <property type="component" value="Unassembled WGS sequence"/>
</dbReference>
<dbReference type="Pfam" id="PF21806">
    <property type="entry name" value="DUF6879"/>
    <property type="match status" value="1"/>
</dbReference>
<sequence length="212" mass="24434">MPDLQSPRPPLLDPARGKQLALDAYEADFWQRYTQIHGRDSWKLERGQHFVEQNSPGREALGRGDWESAIRLLDVRRESLRKDGEQDRRQRTVFHRVRVVEQPFTPYIQWELHSLRLNAEYGEAIRVIDATKAARFETGGLLPELVVIGGETLYQVVYTDEGVLDGGVRFTEPEMVTGWEDAIRALFEEGEDLSSYFEREVAPLPPPRLTTE</sequence>
<dbReference type="RefSeq" id="WP_311618110.1">
    <property type="nucleotide sequence ID" value="NZ_JAVREV010000007.1"/>
</dbReference>
<evidence type="ECO:0000259" key="1">
    <source>
        <dbReference type="Pfam" id="PF21806"/>
    </source>
</evidence>
<dbReference type="InterPro" id="IPR049244">
    <property type="entry name" value="DUF6879"/>
</dbReference>
<protein>
    <recommendedName>
        <fullName evidence="1">DUF6879 domain-containing protein</fullName>
    </recommendedName>
</protein>
<keyword evidence="3" id="KW-1185">Reference proteome</keyword>
<feature type="domain" description="DUF6879" evidence="1">
    <location>
        <begin position="28"/>
        <end position="197"/>
    </location>
</feature>
<organism evidence="2 3">
    <name type="scientific">Streptomyces johnsoniae</name>
    <dbReference type="NCBI Taxonomy" id="3075532"/>
    <lineage>
        <taxon>Bacteria</taxon>
        <taxon>Bacillati</taxon>
        <taxon>Actinomycetota</taxon>
        <taxon>Actinomycetes</taxon>
        <taxon>Kitasatosporales</taxon>
        <taxon>Streptomycetaceae</taxon>
        <taxon>Streptomyces</taxon>
    </lineage>
</organism>
<dbReference type="EMBL" id="JAVREV010000007">
    <property type="protein sequence ID" value="MDT0443804.1"/>
    <property type="molecule type" value="Genomic_DNA"/>
</dbReference>